<feature type="signal peptide" evidence="1">
    <location>
        <begin position="1"/>
        <end position="19"/>
    </location>
</feature>
<evidence type="ECO:0000313" key="3">
    <source>
        <dbReference type="Proteomes" id="UP000248198"/>
    </source>
</evidence>
<comment type="caution">
    <text evidence="2">The sequence shown here is derived from an EMBL/GenBank/DDBJ whole genome shotgun (WGS) entry which is preliminary data.</text>
</comment>
<dbReference type="Proteomes" id="UP000248198">
    <property type="component" value="Unassembled WGS sequence"/>
</dbReference>
<dbReference type="EMBL" id="QKLU01000003">
    <property type="protein sequence ID" value="PYF75060.1"/>
    <property type="molecule type" value="Genomic_DNA"/>
</dbReference>
<dbReference type="OrthoDB" id="1524522at2"/>
<dbReference type="RefSeq" id="WP_110830061.1">
    <property type="nucleotide sequence ID" value="NZ_QKLU01000003.1"/>
</dbReference>
<protein>
    <submittedName>
        <fullName evidence="2">Uncharacterized protein</fullName>
    </submittedName>
</protein>
<sequence>MKSTLLAFALILTSFGLKAQSNAADMSVVPLKEISGKTGQEVVVVDSVYSGRAFDNRTLLNIGGNFPNQLLTVVIDKNDYNNFEGDIVALYLHKRISVAGKVTVYNGKPQIAVTDPKKQLNLNLKWERGLYSKTQ</sequence>
<name>A0A318UHP0_9SPHI</name>
<dbReference type="AlphaFoldDB" id="A0A318UHP0"/>
<gene>
    <name evidence="2" type="ORF">B0O44_103507</name>
</gene>
<proteinExistence type="predicted"/>
<feature type="chain" id="PRO_5016379421" evidence="1">
    <location>
        <begin position="20"/>
        <end position="135"/>
    </location>
</feature>
<reference evidence="2 3" key="1">
    <citation type="submission" date="2018-06" db="EMBL/GenBank/DDBJ databases">
        <title>Genomic Encyclopedia of Archaeal and Bacterial Type Strains, Phase II (KMG-II): from individual species to whole genera.</title>
        <authorList>
            <person name="Goeker M."/>
        </authorList>
    </citation>
    <scope>NUCLEOTIDE SEQUENCE [LARGE SCALE GENOMIC DNA]</scope>
    <source>
        <strain evidence="2 3">DSM 27372</strain>
    </source>
</reference>
<evidence type="ECO:0000313" key="2">
    <source>
        <dbReference type="EMBL" id="PYF75060.1"/>
    </source>
</evidence>
<accession>A0A318UHP0</accession>
<evidence type="ECO:0000256" key="1">
    <source>
        <dbReference type="SAM" id="SignalP"/>
    </source>
</evidence>
<organism evidence="2 3">
    <name type="scientific">Pedobacter nutrimenti</name>
    <dbReference type="NCBI Taxonomy" id="1241337"/>
    <lineage>
        <taxon>Bacteria</taxon>
        <taxon>Pseudomonadati</taxon>
        <taxon>Bacteroidota</taxon>
        <taxon>Sphingobacteriia</taxon>
        <taxon>Sphingobacteriales</taxon>
        <taxon>Sphingobacteriaceae</taxon>
        <taxon>Pedobacter</taxon>
    </lineage>
</organism>
<keyword evidence="1" id="KW-0732">Signal</keyword>
<keyword evidence="3" id="KW-1185">Reference proteome</keyword>